<dbReference type="GO" id="GO:0004077">
    <property type="term" value="F:biotin--[biotin carboxyl-carrier protein] ligase activity"/>
    <property type="evidence" value="ECO:0007669"/>
    <property type="project" value="InterPro"/>
</dbReference>
<dbReference type="AlphaFoldDB" id="A0AAV4J427"/>
<feature type="domain" description="BPL/LPL catalytic" evidence="4">
    <location>
        <begin position="586"/>
        <end position="787"/>
    </location>
</feature>
<dbReference type="PANTHER" id="PTHR12835:SF5">
    <property type="entry name" value="BIOTIN--PROTEIN LIGASE"/>
    <property type="match status" value="1"/>
</dbReference>
<keyword evidence="6" id="KW-1185">Reference proteome</keyword>
<feature type="compositionally biased region" description="Basic and acidic residues" evidence="3">
    <location>
        <begin position="251"/>
        <end position="279"/>
    </location>
</feature>
<gene>
    <name evidence="5" type="ORF">ElyMa_004983900</name>
</gene>
<organism evidence="5 6">
    <name type="scientific">Elysia marginata</name>
    <dbReference type="NCBI Taxonomy" id="1093978"/>
    <lineage>
        <taxon>Eukaryota</taxon>
        <taxon>Metazoa</taxon>
        <taxon>Spiralia</taxon>
        <taxon>Lophotrochozoa</taxon>
        <taxon>Mollusca</taxon>
        <taxon>Gastropoda</taxon>
        <taxon>Heterobranchia</taxon>
        <taxon>Euthyneura</taxon>
        <taxon>Panpulmonata</taxon>
        <taxon>Sacoglossa</taxon>
        <taxon>Placobranchoidea</taxon>
        <taxon>Plakobranchidae</taxon>
        <taxon>Elysia</taxon>
    </lineage>
</organism>
<evidence type="ECO:0000256" key="2">
    <source>
        <dbReference type="ARBA" id="ARBA00022598"/>
    </source>
</evidence>
<feature type="region of interest" description="Disordered" evidence="3">
    <location>
        <begin position="247"/>
        <end position="286"/>
    </location>
</feature>
<sequence length="865" mass="95489">MLPLTLSSYLWAGVQIVRQTVRLRHYEQVLQSLLPSATVVVFQNKTSQGSEQLDSVPPSSGVVEFEDDFIRLYNMHLQREVDLTSWTCYTSDFKTNESANNTHQNIYVVVETRHVVDEQIKRTHPDLKVHVLGLGQPVAWKSTDHFDVIISCGLSSLVRMIDAFGQNRLHLDEDLKIKGFATIQPTGQPQPIYGSRNSSQEIHSSSAPSEKTTDNASNGATISKGSITTKISDTMLNCSSPSQNAFINSHKQKDVGSTKSAEFHRRSEREHQLRDDQTKKAPKPPNILVYCGADERSKQIYTSVKSSLSMCVNTDVYIIYHLTHIEMLTSPWVENTALLLLSSCPDLALEVKEKVSEFVFRHSGSLLSFDTSVESCFAQKINGGAATEKSQLFTFKTDESNTVTCLRGDFYYVGNQGVSECIVPVGGSGETGDHSTATNDVQQKALILHTKLDKGGQVVLSQLVLERDSAHSAVDSSSFVTLKSSNTARLAALKHILARLGMNVSPRATPDLTPCCLLTQKQELRKKFLASVHRKLDKESVLRSQNFSLTFLENAASITQVSPNVLPVITSETSSDIRLLEGFAEQDYWRNLDTTKLGQVVLYTDVITSTMHVFDGMLFSLPHGIYPVAIAGRQTSGRGRGGNMWLSPRGCAMFTFPLSFELDSEMGQRISFLQHLVSTAVVHGIRTLPGYQDLNLRLKWPNDIYYGKDMKLGGVIVTSTVMGSTIYSTIGCGVNVSNSDPTICINDIIELSNRSSGMTSGLIPLLSPAGVIARTLSTLEALLAQFEEHGHTKFCETYYKYWLHGGIKVSLNLETEDGHGEGEVVGLDEYGFLSVCKPSGETISVQPDGNSFDMMQNLVYCKRRV</sequence>
<dbReference type="NCBIfam" id="TIGR00121">
    <property type="entry name" value="birA_ligase"/>
    <property type="match status" value="1"/>
</dbReference>
<dbReference type="EMBL" id="BMAT01009971">
    <property type="protein sequence ID" value="GFS17509.1"/>
    <property type="molecule type" value="Genomic_DNA"/>
</dbReference>
<proteinExistence type="inferred from homology"/>
<keyword evidence="2 5" id="KW-0436">Ligase</keyword>
<dbReference type="PANTHER" id="PTHR12835">
    <property type="entry name" value="BIOTIN PROTEIN LIGASE"/>
    <property type="match status" value="1"/>
</dbReference>
<dbReference type="GO" id="GO:0005737">
    <property type="term" value="C:cytoplasm"/>
    <property type="evidence" value="ECO:0007669"/>
    <property type="project" value="TreeGrafter"/>
</dbReference>
<evidence type="ECO:0000256" key="3">
    <source>
        <dbReference type="SAM" id="MobiDB-lite"/>
    </source>
</evidence>
<evidence type="ECO:0000256" key="1">
    <source>
        <dbReference type="ARBA" id="ARBA00009934"/>
    </source>
</evidence>
<evidence type="ECO:0000313" key="6">
    <source>
        <dbReference type="Proteomes" id="UP000762676"/>
    </source>
</evidence>
<dbReference type="Proteomes" id="UP000762676">
    <property type="component" value="Unassembled WGS sequence"/>
</dbReference>
<dbReference type="Pfam" id="PF03099">
    <property type="entry name" value="BPL_LplA_LipB"/>
    <property type="match status" value="1"/>
</dbReference>
<dbReference type="SUPFAM" id="SSF55681">
    <property type="entry name" value="Class II aaRS and biotin synthetases"/>
    <property type="match status" value="1"/>
</dbReference>
<accession>A0AAV4J427</accession>
<dbReference type="Gene3D" id="3.30.930.10">
    <property type="entry name" value="Bira Bifunctional Protein, Domain 2"/>
    <property type="match status" value="1"/>
</dbReference>
<evidence type="ECO:0000259" key="4">
    <source>
        <dbReference type="PROSITE" id="PS51733"/>
    </source>
</evidence>
<dbReference type="InterPro" id="IPR004408">
    <property type="entry name" value="Biotin_CoA_COase_ligase"/>
</dbReference>
<comment type="similarity">
    <text evidence="1">Belongs to the biotin--protein ligase family.</text>
</comment>
<feature type="region of interest" description="Disordered" evidence="3">
    <location>
        <begin position="182"/>
        <end position="223"/>
    </location>
</feature>
<reference evidence="5 6" key="1">
    <citation type="journal article" date="2021" name="Elife">
        <title>Chloroplast acquisition without the gene transfer in kleptoplastic sea slugs, Plakobranchus ocellatus.</title>
        <authorList>
            <person name="Maeda T."/>
            <person name="Takahashi S."/>
            <person name="Yoshida T."/>
            <person name="Shimamura S."/>
            <person name="Takaki Y."/>
            <person name="Nagai Y."/>
            <person name="Toyoda A."/>
            <person name="Suzuki Y."/>
            <person name="Arimoto A."/>
            <person name="Ishii H."/>
            <person name="Satoh N."/>
            <person name="Nishiyama T."/>
            <person name="Hasebe M."/>
            <person name="Maruyama T."/>
            <person name="Minagawa J."/>
            <person name="Obokata J."/>
            <person name="Shigenobu S."/>
        </authorList>
    </citation>
    <scope>NUCLEOTIDE SEQUENCE [LARGE SCALE GENOMIC DNA]</scope>
</reference>
<dbReference type="InterPro" id="IPR045864">
    <property type="entry name" value="aa-tRNA-synth_II/BPL/LPL"/>
</dbReference>
<name>A0AAV4J427_9GAST</name>
<evidence type="ECO:0000313" key="5">
    <source>
        <dbReference type="EMBL" id="GFS17509.1"/>
    </source>
</evidence>
<feature type="compositionally biased region" description="Polar residues" evidence="3">
    <location>
        <begin position="183"/>
        <end position="223"/>
    </location>
</feature>
<comment type="caution">
    <text evidence="5">The sequence shown here is derived from an EMBL/GenBank/DDBJ whole genome shotgun (WGS) entry which is preliminary data.</text>
</comment>
<dbReference type="CDD" id="cd16442">
    <property type="entry name" value="BPL"/>
    <property type="match status" value="1"/>
</dbReference>
<dbReference type="PROSITE" id="PS51733">
    <property type="entry name" value="BPL_LPL_CATALYTIC"/>
    <property type="match status" value="1"/>
</dbReference>
<dbReference type="InterPro" id="IPR004143">
    <property type="entry name" value="BPL_LPL_catalytic"/>
</dbReference>
<protein>
    <submittedName>
        <fullName evidence="5">Biotin-protein ligase</fullName>
    </submittedName>
</protein>